<dbReference type="EMBL" id="JADNRY010000001">
    <property type="protein sequence ID" value="KAF9078801.1"/>
    <property type="molecule type" value="Genomic_DNA"/>
</dbReference>
<organism evidence="1 2">
    <name type="scientific">Rhodocollybia butyracea</name>
    <dbReference type="NCBI Taxonomy" id="206335"/>
    <lineage>
        <taxon>Eukaryota</taxon>
        <taxon>Fungi</taxon>
        <taxon>Dikarya</taxon>
        <taxon>Basidiomycota</taxon>
        <taxon>Agaricomycotina</taxon>
        <taxon>Agaricomycetes</taxon>
        <taxon>Agaricomycetidae</taxon>
        <taxon>Agaricales</taxon>
        <taxon>Marasmiineae</taxon>
        <taxon>Omphalotaceae</taxon>
        <taxon>Rhodocollybia</taxon>
    </lineage>
</organism>
<sequence>MKELGFLIQRFISLAFAPHQDGMGSYHPSPMLMAAVDSTLLKRTGKSTPLFPSVYQTLPSADSPLGRGTRIWKVRDSEGEIRVLKDLWLE</sequence>
<keyword evidence="2" id="KW-1185">Reference proteome</keyword>
<name>A0A9P5Q626_9AGAR</name>
<dbReference type="AlphaFoldDB" id="A0A9P5Q626"/>
<evidence type="ECO:0000313" key="2">
    <source>
        <dbReference type="Proteomes" id="UP000772434"/>
    </source>
</evidence>
<protein>
    <submittedName>
        <fullName evidence="1">Uncharacterized protein</fullName>
    </submittedName>
</protein>
<reference evidence="1" key="1">
    <citation type="submission" date="2020-11" db="EMBL/GenBank/DDBJ databases">
        <authorList>
            <consortium name="DOE Joint Genome Institute"/>
            <person name="Ahrendt S."/>
            <person name="Riley R."/>
            <person name="Andreopoulos W."/>
            <person name="Labutti K."/>
            <person name="Pangilinan J."/>
            <person name="Ruiz-Duenas F.J."/>
            <person name="Barrasa J.M."/>
            <person name="Sanchez-Garcia M."/>
            <person name="Camarero S."/>
            <person name="Miyauchi S."/>
            <person name="Serrano A."/>
            <person name="Linde D."/>
            <person name="Babiker R."/>
            <person name="Drula E."/>
            <person name="Ayuso-Fernandez I."/>
            <person name="Pacheco R."/>
            <person name="Padilla G."/>
            <person name="Ferreira P."/>
            <person name="Barriuso J."/>
            <person name="Kellner H."/>
            <person name="Castanera R."/>
            <person name="Alfaro M."/>
            <person name="Ramirez L."/>
            <person name="Pisabarro A.G."/>
            <person name="Kuo A."/>
            <person name="Tritt A."/>
            <person name="Lipzen A."/>
            <person name="He G."/>
            <person name="Yan M."/>
            <person name="Ng V."/>
            <person name="Cullen D."/>
            <person name="Martin F."/>
            <person name="Rosso M.-N."/>
            <person name="Henrissat B."/>
            <person name="Hibbett D."/>
            <person name="Martinez A.T."/>
            <person name="Grigoriev I.V."/>
        </authorList>
    </citation>
    <scope>NUCLEOTIDE SEQUENCE</scope>
    <source>
        <strain evidence="1">AH 40177</strain>
    </source>
</reference>
<dbReference type="Proteomes" id="UP000772434">
    <property type="component" value="Unassembled WGS sequence"/>
</dbReference>
<dbReference type="OrthoDB" id="3260094at2759"/>
<evidence type="ECO:0000313" key="1">
    <source>
        <dbReference type="EMBL" id="KAF9078801.1"/>
    </source>
</evidence>
<comment type="caution">
    <text evidence="1">The sequence shown here is derived from an EMBL/GenBank/DDBJ whole genome shotgun (WGS) entry which is preliminary data.</text>
</comment>
<accession>A0A9P5Q626</accession>
<gene>
    <name evidence="1" type="ORF">BDP27DRAFT_29555</name>
</gene>
<proteinExistence type="predicted"/>